<evidence type="ECO:0000313" key="2">
    <source>
        <dbReference type="EMBL" id="REL24450.1"/>
    </source>
</evidence>
<accession>A0A3E0UKM4</accession>
<evidence type="ECO:0000313" key="5">
    <source>
        <dbReference type="Proteomes" id="UP000256999"/>
    </source>
</evidence>
<feature type="transmembrane region" description="Helical" evidence="1">
    <location>
        <begin position="67"/>
        <end position="90"/>
    </location>
</feature>
<evidence type="ECO:0000313" key="4">
    <source>
        <dbReference type="Proteomes" id="UP000256899"/>
    </source>
</evidence>
<proteinExistence type="predicted"/>
<gene>
    <name evidence="3" type="ORF">DXX92_11625</name>
    <name evidence="2" type="ORF">DXX94_18755</name>
</gene>
<evidence type="ECO:0000256" key="1">
    <source>
        <dbReference type="SAM" id="Phobius"/>
    </source>
</evidence>
<dbReference type="OrthoDB" id="5768428at2"/>
<keyword evidence="1" id="KW-1133">Transmembrane helix</keyword>
<reference evidence="2" key="2">
    <citation type="submission" date="2018-08" db="EMBL/GenBank/DDBJ databases">
        <authorList>
            <person name="Ferrada E.E."/>
            <person name="Latorre B.A."/>
        </authorList>
    </citation>
    <scope>NUCLEOTIDE SEQUENCE</scope>
    <source>
        <strain evidence="2">H3</strain>
    </source>
</reference>
<keyword evidence="1" id="KW-0812">Transmembrane</keyword>
<name>A0A3E0UKM4_9GAMM</name>
<keyword evidence="4" id="KW-1185">Reference proteome</keyword>
<dbReference type="Proteomes" id="UP000256899">
    <property type="component" value="Unassembled WGS sequence"/>
</dbReference>
<dbReference type="EMBL" id="QUOV01000001">
    <property type="protein sequence ID" value="REL37406.1"/>
    <property type="molecule type" value="Genomic_DNA"/>
</dbReference>
<dbReference type="EMBL" id="QUOT01000002">
    <property type="protein sequence ID" value="REL24450.1"/>
    <property type="molecule type" value="Genomic_DNA"/>
</dbReference>
<protein>
    <submittedName>
        <fullName evidence="3">TM2 domain-containing protein</fullName>
    </submittedName>
</protein>
<feature type="transmembrane region" description="Helical" evidence="1">
    <location>
        <begin position="38"/>
        <end position="55"/>
    </location>
</feature>
<keyword evidence="1" id="KW-0472">Membrane</keyword>
<dbReference type="Proteomes" id="UP000256999">
    <property type="component" value="Unassembled WGS sequence"/>
</dbReference>
<sequence length="122" mass="14244">MEQLKLEEDELRKEIAALPTELKKLYFRTEEQRIKDPDTYAVLNYFFLAGLHHFYLGKNLFGALNLLAMLLGIIFFEFGGWVLFILVIVIELPQLFRSQSIVQKYNNGVMRNTLSELTSEQP</sequence>
<comment type="caution">
    <text evidence="3">The sequence shown here is derived from an EMBL/GenBank/DDBJ whole genome shotgun (WGS) entry which is preliminary data.</text>
</comment>
<dbReference type="AlphaFoldDB" id="A0A3E0UKM4"/>
<evidence type="ECO:0000313" key="3">
    <source>
        <dbReference type="EMBL" id="REL37406.1"/>
    </source>
</evidence>
<organism evidence="3 5">
    <name type="scientific">Thalassotalea euphylliae</name>
    <dbReference type="NCBI Taxonomy" id="1655234"/>
    <lineage>
        <taxon>Bacteria</taxon>
        <taxon>Pseudomonadati</taxon>
        <taxon>Pseudomonadota</taxon>
        <taxon>Gammaproteobacteria</taxon>
        <taxon>Alteromonadales</taxon>
        <taxon>Colwelliaceae</taxon>
        <taxon>Thalassotalea</taxon>
    </lineage>
</organism>
<reference evidence="4 5" key="1">
    <citation type="submission" date="2018-08" db="EMBL/GenBank/DDBJ databases">
        <title>Thalassotalea euphylliae genome.</title>
        <authorList>
            <person name="Summers S."/>
            <person name="Rice S.A."/>
            <person name="Freckelton M.L."/>
            <person name="Nedved B.T."/>
            <person name="Hadfield M.G."/>
        </authorList>
    </citation>
    <scope>NUCLEOTIDE SEQUENCE [LARGE SCALE GENOMIC DNA]</scope>
    <source>
        <strain evidence="3 5">H2</strain>
        <strain evidence="4">H3</strain>
    </source>
</reference>